<evidence type="ECO:0000256" key="1">
    <source>
        <dbReference type="SAM" id="MobiDB-lite"/>
    </source>
</evidence>
<feature type="region of interest" description="Disordered" evidence="1">
    <location>
        <begin position="1"/>
        <end position="42"/>
    </location>
</feature>
<proteinExistence type="predicted"/>
<dbReference type="Proteomes" id="UP000233837">
    <property type="component" value="Unassembled WGS sequence"/>
</dbReference>
<name>A0A2I0VGX1_9ASPA</name>
<evidence type="ECO:0000313" key="2">
    <source>
        <dbReference type="EMBL" id="PKU62667.1"/>
    </source>
</evidence>
<sequence length="646" mass="72442">MAADVRRTSVDSTTQGGPLILNKTSIDTSNGRVSMDADEARRRRSKGMLVINENSGNISNITTHVEGKGKNVSMEFDIKTPRVMKMNELSPAKVLDNEASSSGMNIFVHRFGNSNTIPGNSVINVNSLSSENKNIFPNTEKQSDLLTLNSDQFKENTANQMVDQMTMKNESEEQGKFRILEMINIPEEQADISKLTKGDGDENKVILWNGKMGASKNNAKLSTSKVKLAKEVKMLGPIKGNQRTRKGEGVVEKNPVDLLYIRRRSEISAKIARRVLDPTPIRVVKYPTERSFRLLFDSRQLHKLPPPHPGDGSFGRRLPAAIREGDCRELVKKAKMNFHIRPWTRFSGFSLRTVRPDKYLSRRSSSLPTLRECEQPKGSLSTLGECERMKGSLPTLEECEQPKGSLPTLGECERTKGSLPTLGECERTDDSLPTLRKSKRTTVLCHTRKSNTQMAGKLIFSLNGDVLVEEILKVTLESGADSPISKMKVTVAPVSTVPSTQEDQNQKSIMTKELPSQSEIGSSYSTPFVGKNQRKNYLRRARKRNLKARKTVESEALEKANFEANREFVAPSTYPLLAQRREVVEMRARSSIHLLDYYTKRLKQEIIEESPTICHRPPTEGYDPSTLLEDVKARYYTCPTTSSAEE</sequence>
<evidence type="ECO:0000313" key="3">
    <source>
        <dbReference type="Proteomes" id="UP000233837"/>
    </source>
</evidence>
<gene>
    <name evidence="2" type="ORF">MA16_Dca016615</name>
</gene>
<reference evidence="2 3" key="1">
    <citation type="journal article" date="2016" name="Sci. Rep.">
        <title>The Dendrobium catenatum Lindl. genome sequence provides insights into polysaccharide synthase, floral development and adaptive evolution.</title>
        <authorList>
            <person name="Zhang G.Q."/>
            <person name="Xu Q."/>
            <person name="Bian C."/>
            <person name="Tsai W.C."/>
            <person name="Yeh C.M."/>
            <person name="Liu K.W."/>
            <person name="Yoshida K."/>
            <person name="Zhang L.S."/>
            <person name="Chang S.B."/>
            <person name="Chen F."/>
            <person name="Shi Y."/>
            <person name="Su Y.Y."/>
            <person name="Zhang Y.Q."/>
            <person name="Chen L.J."/>
            <person name="Yin Y."/>
            <person name="Lin M."/>
            <person name="Huang H."/>
            <person name="Deng H."/>
            <person name="Wang Z.W."/>
            <person name="Zhu S.L."/>
            <person name="Zhao X."/>
            <person name="Deng C."/>
            <person name="Niu S.C."/>
            <person name="Huang J."/>
            <person name="Wang M."/>
            <person name="Liu G.H."/>
            <person name="Yang H.J."/>
            <person name="Xiao X.J."/>
            <person name="Hsiao Y.Y."/>
            <person name="Wu W.L."/>
            <person name="Chen Y.Y."/>
            <person name="Mitsuda N."/>
            <person name="Ohme-Takagi M."/>
            <person name="Luo Y.B."/>
            <person name="Van de Peer Y."/>
            <person name="Liu Z.J."/>
        </authorList>
    </citation>
    <scope>NUCLEOTIDE SEQUENCE [LARGE SCALE GENOMIC DNA]</scope>
    <source>
        <tissue evidence="2">The whole plant</tissue>
    </source>
</reference>
<dbReference type="EMBL" id="KZ503618">
    <property type="protein sequence ID" value="PKU62667.1"/>
    <property type="molecule type" value="Genomic_DNA"/>
</dbReference>
<dbReference type="AlphaFoldDB" id="A0A2I0VGX1"/>
<organism evidence="2 3">
    <name type="scientific">Dendrobium catenatum</name>
    <dbReference type="NCBI Taxonomy" id="906689"/>
    <lineage>
        <taxon>Eukaryota</taxon>
        <taxon>Viridiplantae</taxon>
        <taxon>Streptophyta</taxon>
        <taxon>Embryophyta</taxon>
        <taxon>Tracheophyta</taxon>
        <taxon>Spermatophyta</taxon>
        <taxon>Magnoliopsida</taxon>
        <taxon>Liliopsida</taxon>
        <taxon>Asparagales</taxon>
        <taxon>Orchidaceae</taxon>
        <taxon>Epidendroideae</taxon>
        <taxon>Malaxideae</taxon>
        <taxon>Dendrobiinae</taxon>
        <taxon>Dendrobium</taxon>
    </lineage>
</organism>
<protein>
    <submittedName>
        <fullName evidence="2">Uncharacterized protein</fullName>
    </submittedName>
</protein>
<keyword evidence="3" id="KW-1185">Reference proteome</keyword>
<reference evidence="2 3" key="2">
    <citation type="journal article" date="2017" name="Nature">
        <title>The Apostasia genome and the evolution of orchids.</title>
        <authorList>
            <person name="Zhang G.Q."/>
            <person name="Liu K.W."/>
            <person name="Li Z."/>
            <person name="Lohaus R."/>
            <person name="Hsiao Y.Y."/>
            <person name="Niu S.C."/>
            <person name="Wang J.Y."/>
            <person name="Lin Y.C."/>
            <person name="Xu Q."/>
            <person name="Chen L.J."/>
            <person name="Yoshida K."/>
            <person name="Fujiwara S."/>
            <person name="Wang Z.W."/>
            <person name="Zhang Y.Q."/>
            <person name="Mitsuda N."/>
            <person name="Wang M."/>
            <person name="Liu G.H."/>
            <person name="Pecoraro L."/>
            <person name="Huang H.X."/>
            <person name="Xiao X.J."/>
            <person name="Lin M."/>
            <person name="Wu X.Y."/>
            <person name="Wu W.L."/>
            <person name="Chen Y.Y."/>
            <person name="Chang S.B."/>
            <person name="Sakamoto S."/>
            <person name="Ohme-Takagi M."/>
            <person name="Yagi M."/>
            <person name="Zeng S.J."/>
            <person name="Shen C.Y."/>
            <person name="Yeh C.M."/>
            <person name="Luo Y.B."/>
            <person name="Tsai W.C."/>
            <person name="Van de Peer Y."/>
            <person name="Liu Z.J."/>
        </authorList>
    </citation>
    <scope>NUCLEOTIDE SEQUENCE [LARGE SCALE GENOMIC DNA]</scope>
    <source>
        <tissue evidence="2">The whole plant</tissue>
    </source>
</reference>
<feature type="compositionally biased region" description="Polar residues" evidence="1">
    <location>
        <begin position="10"/>
        <end position="32"/>
    </location>
</feature>
<accession>A0A2I0VGX1</accession>